<dbReference type="EMBL" id="LBSX01000016">
    <property type="protein sequence ID" value="KKQ27020.1"/>
    <property type="molecule type" value="Genomic_DNA"/>
</dbReference>
<sequence length="309" mass="36001">MTMKIDEEYKTYTAFVTKLAVIKQLLLNQEEPSYILERYTQKHLLSEEQFQGIQSLVNKDKNELIRLLDKSIKDFMAGRHLDKITNPELIKYSYKYQKDNFINKIADYIKQYGLKIPLHFEEDASLFGENTTRITFIETLIALESEGFISIVSIREGTSKPHEIITADAGVWSLTKDENRSGFTVYPVPIATIQLTRKLISLIEPRLSYTPHKLSFKGKVIFIPEGDQDTLCRVILRNKNAMKREWSWDEVLEKSGERNIDTNMWRRVYNAGREINKKVAIETTIKDLLDVRKQTISVNTKYLPFPPNK</sequence>
<name>A0A0G0GLI9_9BACT</name>
<dbReference type="Proteomes" id="UP000034849">
    <property type="component" value="Unassembled WGS sequence"/>
</dbReference>
<proteinExistence type="predicted"/>
<comment type="caution">
    <text evidence="1">The sequence shown here is derived from an EMBL/GenBank/DDBJ whole genome shotgun (WGS) entry which is preliminary data.</text>
</comment>
<evidence type="ECO:0000313" key="1">
    <source>
        <dbReference type="EMBL" id="KKQ27020.1"/>
    </source>
</evidence>
<dbReference type="AlphaFoldDB" id="A0A0G0GLI9"/>
<organism evidence="1 2">
    <name type="scientific">Candidatus Magasanikbacteria bacterium GW2011_GWC2_37_14</name>
    <dbReference type="NCBI Taxonomy" id="1619046"/>
    <lineage>
        <taxon>Bacteria</taxon>
        <taxon>Candidatus Magasanikiibacteriota</taxon>
    </lineage>
</organism>
<reference evidence="1 2" key="1">
    <citation type="journal article" date="2015" name="Nature">
        <title>rRNA introns, odd ribosomes, and small enigmatic genomes across a large radiation of phyla.</title>
        <authorList>
            <person name="Brown C.T."/>
            <person name="Hug L.A."/>
            <person name="Thomas B.C."/>
            <person name="Sharon I."/>
            <person name="Castelle C.J."/>
            <person name="Singh A."/>
            <person name="Wilkins M.J."/>
            <person name="Williams K.H."/>
            <person name="Banfield J.F."/>
        </authorList>
    </citation>
    <scope>NUCLEOTIDE SEQUENCE [LARGE SCALE GENOMIC DNA]</scope>
</reference>
<protein>
    <submittedName>
        <fullName evidence="1">Uncharacterized protein</fullName>
    </submittedName>
</protein>
<evidence type="ECO:0000313" key="2">
    <source>
        <dbReference type="Proteomes" id="UP000034849"/>
    </source>
</evidence>
<gene>
    <name evidence="1" type="ORF">US42_C0016G0005</name>
</gene>
<accession>A0A0G0GLI9</accession>